<comment type="caution">
    <text evidence="2">The sequence shown here is derived from an EMBL/GenBank/DDBJ whole genome shotgun (WGS) entry which is preliminary data.</text>
</comment>
<name>A0ABW6DAV4_9BACT</name>
<evidence type="ECO:0000313" key="2">
    <source>
        <dbReference type="EMBL" id="MFD3294227.1"/>
    </source>
</evidence>
<accession>A0ABW6DAV4</accession>
<dbReference type="InterPro" id="IPR013783">
    <property type="entry name" value="Ig-like_fold"/>
</dbReference>
<gene>
    <name evidence="2" type="ORF">SKC35_11045</name>
</gene>
<dbReference type="NCBIfam" id="TIGR04131">
    <property type="entry name" value="Bac_Flav_CTERM"/>
    <property type="match status" value="1"/>
</dbReference>
<dbReference type="Proteomes" id="UP001598112">
    <property type="component" value="Unassembled WGS sequence"/>
</dbReference>
<feature type="signal peptide" evidence="1">
    <location>
        <begin position="1"/>
        <end position="22"/>
    </location>
</feature>
<dbReference type="RefSeq" id="WP_377979423.1">
    <property type="nucleotide sequence ID" value="NZ_JBBKXY010000003.1"/>
</dbReference>
<dbReference type="Pfam" id="PF13585">
    <property type="entry name" value="CHU_C"/>
    <property type="match status" value="1"/>
</dbReference>
<keyword evidence="3" id="KW-1185">Reference proteome</keyword>
<sequence>MFIKRISLYFLFLCLLSFAAQATHLKGGEITVKRISDKTLTFEFTLTTYTENNRANVEQNTVNFCFGDGSSILSAKRSAGYPINLGNGTMKNVYKIQYTYPAASLFYKVSVAVPNRNDGVLNITRSVDVAFYVETIFSINAGLGLNSTPILLNPAVDLTAVVGQPFIHNSNAVDAEGDSLAYRLSVSRTGAELSCDPVGRGLLAPNFKQPNEVSATPSSFTINAKTGDLIWKSPQEVGLYNCAFIIEEWRNGVKISETVRDMQIEVKDLDNKGPLLTVPADVCVQAGTRINQTITAIDQVSKTGRVDPISITSSGNVYAIDTSYAVKPPNATFTAAARQTSLTAVGTFNWQTDCVHIRKEGYDVFFKAEDFPPVTSAGASNLVDSKIWNIRVIAPAVKNVTATAGVGTAIALKWSTYNCSLPNATLILYRKQGACDAIVNANCATGMTAAGYNELARLPITAITYTDNAIVKNTNYSYVLVVAFTNSKGVDDFSPMSNSACYLIASASPIMTNVSVLKTSTTAGENLVRWTRPVKLDTLQYPGPYSYQLMRAAGTGAFGAIGSPISASILTAVNDTTYTDTGINTSAVTYRYRTDFYYTLNGVRTLLESPTPASNVRLSTQVAIASVKLAWSATVPWSNENKVHRVYRETPRGSGLFNRIADVPVTTAATFKYVDLGADTYAADGTFSITMKTDSSYCYYVETLGSYGPGLPAMELINKSQIICGIPQTDIFPCPPALQLYTVDCASLDTKADCSFSSFTNQLTWTPTVSGVCDPDIVSYKIYYAKDPSSAYTLLATSSTLNFSHILQNSYRGCYYVTAVSALGKESGPSTKICVENCSSFDLPNLFSPNGDGLNDSFKPMRCPRFVSNVNAKIVDRNGQLIYQYSGPLAGFGWNGTDANGVQMAASSYFYTCDVVFDLFDKSAQNKSLKGWVELVR</sequence>
<organism evidence="2 3">
    <name type="scientific">Aquirufa originis</name>
    <dbReference type="NCBI Taxonomy" id="3096514"/>
    <lineage>
        <taxon>Bacteria</taxon>
        <taxon>Pseudomonadati</taxon>
        <taxon>Bacteroidota</taxon>
        <taxon>Cytophagia</taxon>
        <taxon>Cytophagales</taxon>
        <taxon>Flectobacillaceae</taxon>
        <taxon>Aquirufa</taxon>
    </lineage>
</organism>
<dbReference type="EMBL" id="JBBKXY010000003">
    <property type="protein sequence ID" value="MFD3294227.1"/>
    <property type="molecule type" value="Genomic_DNA"/>
</dbReference>
<proteinExistence type="predicted"/>
<feature type="chain" id="PRO_5045380259" evidence="1">
    <location>
        <begin position="23"/>
        <end position="937"/>
    </location>
</feature>
<keyword evidence="1" id="KW-0732">Signal</keyword>
<protein>
    <submittedName>
        <fullName evidence="2">Gliding motility-associated C-terminal domain-containing protein</fullName>
    </submittedName>
</protein>
<dbReference type="InterPro" id="IPR026341">
    <property type="entry name" value="T9SS_type_B"/>
</dbReference>
<dbReference type="Gene3D" id="2.60.40.10">
    <property type="entry name" value="Immunoglobulins"/>
    <property type="match status" value="1"/>
</dbReference>
<evidence type="ECO:0000313" key="3">
    <source>
        <dbReference type="Proteomes" id="UP001598112"/>
    </source>
</evidence>
<reference evidence="2 3" key="1">
    <citation type="submission" date="2024-03" db="EMBL/GenBank/DDBJ databases">
        <title>Aquirufa genome sequencing.</title>
        <authorList>
            <person name="Pitt A."/>
            <person name="Hahn M.W."/>
        </authorList>
    </citation>
    <scope>NUCLEOTIDE SEQUENCE [LARGE SCALE GENOMIC DNA]</scope>
    <source>
        <strain evidence="2 3">KTFRIE-69F</strain>
    </source>
</reference>
<evidence type="ECO:0000256" key="1">
    <source>
        <dbReference type="SAM" id="SignalP"/>
    </source>
</evidence>